<keyword evidence="4" id="KW-0804">Transcription</keyword>
<evidence type="ECO:0000313" key="10">
    <source>
        <dbReference type="Proteomes" id="UP000012960"/>
    </source>
</evidence>
<dbReference type="Pfam" id="PF03106">
    <property type="entry name" value="WRKY"/>
    <property type="match status" value="1"/>
</dbReference>
<keyword evidence="3" id="KW-0238">DNA-binding</keyword>
<evidence type="ECO:0000256" key="2">
    <source>
        <dbReference type="ARBA" id="ARBA00023015"/>
    </source>
</evidence>
<feature type="region of interest" description="Disordered" evidence="6">
    <location>
        <begin position="1"/>
        <end position="65"/>
    </location>
</feature>
<evidence type="ECO:0000259" key="7">
    <source>
        <dbReference type="PROSITE" id="PS50811"/>
    </source>
</evidence>
<evidence type="ECO:0000256" key="4">
    <source>
        <dbReference type="ARBA" id="ARBA00023163"/>
    </source>
</evidence>
<evidence type="ECO:0000256" key="5">
    <source>
        <dbReference type="ARBA" id="ARBA00023242"/>
    </source>
</evidence>
<evidence type="ECO:0000256" key="3">
    <source>
        <dbReference type="ARBA" id="ARBA00023125"/>
    </source>
</evidence>
<feature type="compositionally biased region" description="Basic and acidic residues" evidence="6">
    <location>
        <begin position="177"/>
        <end position="190"/>
    </location>
</feature>
<feature type="region of interest" description="Disordered" evidence="6">
    <location>
        <begin position="155"/>
        <end position="223"/>
    </location>
</feature>
<gene>
    <name evidence="8" type="ORF">GSMUA_261720.1</name>
</gene>
<evidence type="ECO:0000256" key="6">
    <source>
        <dbReference type="SAM" id="MobiDB-lite"/>
    </source>
</evidence>
<feature type="domain" description="WRKY" evidence="7">
    <location>
        <begin position="228"/>
        <end position="294"/>
    </location>
</feature>
<keyword evidence="5" id="KW-0539">Nucleus</keyword>
<dbReference type="EnsemblPlants" id="Ma05_t09420.3">
    <property type="protein sequence ID" value="Ma05_p09420.3"/>
    <property type="gene ID" value="Ma05_g09420"/>
</dbReference>
<dbReference type="Proteomes" id="UP000012960">
    <property type="component" value="Unplaced"/>
</dbReference>
<sequence length="532" mass="57236">MLSRAAVVEKMKVEGVGGRRDQETEDVGQLDVEAQICSRESSKPSSPSKEDPNSSSQEDHMESTMVKIGGVGAESEGLKEFLARSVTNSHPTQMHYFGIGKKEEVKEPLDSDAEESELVSLSLGTRESRLGREEKAKNTCSDCCRHDKLEEGLSLGLERKMEAPISRQSGKPLPDLDADHDSSEEPKNEGSGEPWPPSRRTQMPRNEDEEVSPQHTLKRARVSVRARCDAPTMSDGCHWRKYGQKVAKGNPCPRAYYRCTVAPGCPVRKQVQRCVEDLSILISTYEGTHNHPLPISATAMASTTSAAAGMLMSGSTSSTSITSDIHGGSIGTSNNSMPWQFCSPSPSFYPSTSHPTITLDLTASSSTPQLRFPSNFPSISRYSSGLSFSTSESSKLPTSWSNIHQSYGVQPYGKSNTASLFLGRQPQDTFNLSYLPKMSSSAPSIPSQRSLTDMIAGAITSHPSFQSALAAAVTSYIGGARGAQGAREGSIYDLQRQEQLASPPTHAAAAISNGCTSSSLTILNSSNANQTQ</sequence>
<name>A0A804J2N6_MUSAM</name>
<keyword evidence="2" id="KW-0805">Transcription regulation</keyword>
<dbReference type="SUPFAM" id="SSF118290">
    <property type="entry name" value="WRKY DNA-binding domain"/>
    <property type="match status" value="1"/>
</dbReference>
<proteinExistence type="predicted"/>
<dbReference type="Gramene" id="Ma05_t09420.3">
    <property type="protein sequence ID" value="Ma05_p09420.3"/>
    <property type="gene ID" value="Ma05_g09420"/>
</dbReference>
<reference evidence="8" key="1">
    <citation type="submission" date="2021-03" db="EMBL/GenBank/DDBJ databases">
        <authorList>
            <consortium name="Genoscope - CEA"/>
            <person name="William W."/>
        </authorList>
    </citation>
    <scope>NUCLEOTIDE SEQUENCE</scope>
    <source>
        <strain evidence="8">Doubled-haploid Pahang</strain>
    </source>
</reference>
<dbReference type="Gene3D" id="2.20.25.80">
    <property type="entry name" value="WRKY domain"/>
    <property type="match status" value="1"/>
</dbReference>
<dbReference type="GO" id="GO:0043565">
    <property type="term" value="F:sequence-specific DNA binding"/>
    <property type="evidence" value="ECO:0007669"/>
    <property type="project" value="InterPro"/>
</dbReference>
<reference evidence="9" key="2">
    <citation type="submission" date="2021-05" db="UniProtKB">
        <authorList>
            <consortium name="EnsemblPlants"/>
        </authorList>
    </citation>
    <scope>IDENTIFICATION</scope>
    <source>
        <strain evidence="9">subsp. malaccensis</strain>
    </source>
</reference>
<evidence type="ECO:0000313" key="8">
    <source>
        <dbReference type="EMBL" id="CAG1837995.1"/>
    </source>
</evidence>
<dbReference type="InterPro" id="IPR044810">
    <property type="entry name" value="WRKY_plant"/>
</dbReference>
<dbReference type="GO" id="GO:0005634">
    <property type="term" value="C:nucleus"/>
    <property type="evidence" value="ECO:0007669"/>
    <property type="project" value="UniProtKB-SubCell"/>
</dbReference>
<evidence type="ECO:0000313" key="9">
    <source>
        <dbReference type="EnsemblPlants" id="Ma05_p09420.3"/>
    </source>
</evidence>
<dbReference type="EMBL" id="HG996470">
    <property type="protein sequence ID" value="CAG1837995.1"/>
    <property type="molecule type" value="Genomic_DNA"/>
</dbReference>
<dbReference type="AlphaFoldDB" id="A0A804J2N6"/>
<feature type="compositionally biased region" description="Basic and acidic residues" evidence="6">
    <location>
        <begin position="48"/>
        <end position="62"/>
    </location>
</feature>
<dbReference type="PANTHER" id="PTHR31429">
    <property type="entry name" value="WRKY TRANSCRIPTION FACTOR 36-RELATED"/>
    <property type="match status" value="1"/>
</dbReference>
<dbReference type="InParanoid" id="A0A804J2N6"/>
<organism evidence="9 10">
    <name type="scientific">Musa acuminata subsp. malaccensis</name>
    <name type="common">Wild banana</name>
    <name type="synonym">Musa malaccensis</name>
    <dbReference type="NCBI Taxonomy" id="214687"/>
    <lineage>
        <taxon>Eukaryota</taxon>
        <taxon>Viridiplantae</taxon>
        <taxon>Streptophyta</taxon>
        <taxon>Embryophyta</taxon>
        <taxon>Tracheophyta</taxon>
        <taxon>Spermatophyta</taxon>
        <taxon>Magnoliopsida</taxon>
        <taxon>Liliopsida</taxon>
        <taxon>Zingiberales</taxon>
        <taxon>Musaceae</taxon>
        <taxon>Musa</taxon>
    </lineage>
</organism>
<dbReference type="GO" id="GO:0003700">
    <property type="term" value="F:DNA-binding transcription factor activity"/>
    <property type="evidence" value="ECO:0007669"/>
    <property type="project" value="InterPro"/>
</dbReference>
<dbReference type="InterPro" id="IPR036576">
    <property type="entry name" value="WRKY_dom_sf"/>
</dbReference>
<feature type="compositionally biased region" description="Basic and acidic residues" evidence="6">
    <location>
        <begin position="7"/>
        <end position="22"/>
    </location>
</feature>
<accession>A0A804J2N6</accession>
<dbReference type="PANTHER" id="PTHR31429:SF24">
    <property type="entry name" value="WRKY TRANSCRIPTION FACTOR 72-RELATED"/>
    <property type="match status" value="1"/>
</dbReference>
<dbReference type="PROSITE" id="PS50811">
    <property type="entry name" value="WRKY"/>
    <property type="match status" value="1"/>
</dbReference>
<dbReference type="InterPro" id="IPR003657">
    <property type="entry name" value="WRKY_dom"/>
</dbReference>
<dbReference type="SMART" id="SM00774">
    <property type="entry name" value="WRKY"/>
    <property type="match status" value="1"/>
</dbReference>
<dbReference type="OMA" id="PYNDAGK"/>
<dbReference type="FunCoup" id="A0A804J2N6">
    <property type="interactions" value="4852"/>
</dbReference>
<dbReference type="FunFam" id="2.20.25.80:FF:000002">
    <property type="entry name" value="probable WRKY transcription factor 31"/>
    <property type="match status" value="1"/>
</dbReference>
<keyword evidence="10" id="KW-1185">Reference proteome</keyword>
<evidence type="ECO:0000256" key="1">
    <source>
        <dbReference type="ARBA" id="ARBA00004123"/>
    </source>
</evidence>
<protein>
    <submittedName>
        <fullName evidence="8">(wild Malaysian banana) hypothetical protein</fullName>
    </submittedName>
</protein>
<comment type="subcellular location">
    <subcellularLocation>
        <location evidence="1">Nucleus</location>
    </subcellularLocation>
</comment>